<dbReference type="NCBIfam" id="NF005559">
    <property type="entry name" value="PRK07231.1"/>
    <property type="match status" value="1"/>
</dbReference>
<dbReference type="PRINTS" id="PR00081">
    <property type="entry name" value="GDHRDH"/>
</dbReference>
<keyword evidence="3" id="KW-1185">Reference proteome</keyword>
<dbReference type="Pfam" id="PF13561">
    <property type="entry name" value="adh_short_C2"/>
    <property type="match status" value="1"/>
</dbReference>
<evidence type="ECO:0000256" key="1">
    <source>
        <dbReference type="ARBA" id="ARBA00006484"/>
    </source>
</evidence>
<dbReference type="InterPro" id="IPR020904">
    <property type="entry name" value="Sc_DH/Rdtase_CS"/>
</dbReference>
<comment type="similarity">
    <text evidence="1">Belongs to the short-chain dehydrogenases/reductases (SDR) family.</text>
</comment>
<proteinExistence type="inferred from homology"/>
<dbReference type="PROSITE" id="PS00061">
    <property type="entry name" value="ADH_SHORT"/>
    <property type="match status" value="1"/>
</dbReference>
<dbReference type="InterPro" id="IPR036291">
    <property type="entry name" value="NAD(P)-bd_dom_sf"/>
</dbReference>
<dbReference type="PRINTS" id="PR00080">
    <property type="entry name" value="SDRFAMILY"/>
</dbReference>
<dbReference type="Gene3D" id="3.40.50.720">
    <property type="entry name" value="NAD(P)-binding Rossmann-like Domain"/>
    <property type="match status" value="1"/>
</dbReference>
<gene>
    <name evidence="2" type="ORF">O7A05_03410</name>
</gene>
<keyword evidence="2" id="KW-0560">Oxidoreductase</keyword>
<evidence type="ECO:0000313" key="2">
    <source>
        <dbReference type="EMBL" id="MEI9401240.1"/>
    </source>
</evidence>
<protein>
    <submittedName>
        <fullName evidence="2">Glucose 1-dehydrogenase</fullName>
        <ecNumber evidence="2">1.1.1.47</ecNumber>
    </submittedName>
</protein>
<dbReference type="EMBL" id="JAPYKO010000002">
    <property type="protein sequence ID" value="MEI9401240.1"/>
    <property type="molecule type" value="Genomic_DNA"/>
</dbReference>
<sequence>MNIMALLANKTAIVTGASSGIGRAIALKFAAEGANIVVADMMGQPIEGGQTTVDMIRSAGGTAIYVRTDISDWNAVDALVGETVNRFGRLDVMVNNAAIYTSTNLIETTPEQWNRVIGVNLTGFFYCNKRAVTQMLTQAPGNEVRGRIINISSQHGMVACPGDFPYSVSKGGIVQMTRQIAVDHADDLIVCNAIAPGKIITGKPGVANDPDALDYSRRRTPWPRLGHPNDVAGAALFLASDMASYVTGINLMVDGGWMAG</sequence>
<dbReference type="PANTHER" id="PTHR42760:SF124">
    <property type="entry name" value="SHORT-CHAIN DEHYDROGENASE_REDUCTASE"/>
    <property type="match status" value="1"/>
</dbReference>
<comment type="caution">
    <text evidence="2">The sequence shown here is derived from an EMBL/GenBank/DDBJ whole genome shotgun (WGS) entry which is preliminary data.</text>
</comment>
<accession>A0ABU8K6A6</accession>
<dbReference type="Proteomes" id="UP001366503">
    <property type="component" value="Unassembled WGS sequence"/>
</dbReference>
<dbReference type="GO" id="GO:0047936">
    <property type="term" value="F:glucose 1-dehydrogenase [NAD(P)+] activity"/>
    <property type="evidence" value="ECO:0007669"/>
    <property type="project" value="UniProtKB-EC"/>
</dbReference>
<dbReference type="SUPFAM" id="SSF51735">
    <property type="entry name" value="NAD(P)-binding Rossmann-fold domains"/>
    <property type="match status" value="1"/>
</dbReference>
<name>A0ABU8K6A6_9HYPH</name>
<reference evidence="2 3" key="1">
    <citation type="submission" date="2022-12" db="EMBL/GenBank/DDBJ databases">
        <authorList>
            <person name="Muema E."/>
        </authorList>
    </citation>
    <scope>NUCLEOTIDE SEQUENCE [LARGE SCALE GENOMIC DNA]</scope>
    <source>
        <strain evidence="3">1330</strain>
    </source>
</reference>
<evidence type="ECO:0000313" key="3">
    <source>
        <dbReference type="Proteomes" id="UP001366503"/>
    </source>
</evidence>
<dbReference type="PANTHER" id="PTHR42760">
    <property type="entry name" value="SHORT-CHAIN DEHYDROGENASES/REDUCTASES FAMILY MEMBER"/>
    <property type="match status" value="1"/>
</dbReference>
<organism evidence="2 3">
    <name type="scientific">Mesorhizobium argentiipisi</name>
    <dbReference type="NCBI Taxonomy" id="3015175"/>
    <lineage>
        <taxon>Bacteria</taxon>
        <taxon>Pseudomonadati</taxon>
        <taxon>Pseudomonadota</taxon>
        <taxon>Alphaproteobacteria</taxon>
        <taxon>Hyphomicrobiales</taxon>
        <taxon>Phyllobacteriaceae</taxon>
        <taxon>Mesorhizobium</taxon>
    </lineage>
</organism>
<dbReference type="EC" id="1.1.1.47" evidence="2"/>
<dbReference type="InterPro" id="IPR002347">
    <property type="entry name" value="SDR_fam"/>
</dbReference>